<feature type="region of interest" description="Disordered" evidence="1">
    <location>
        <begin position="189"/>
        <end position="263"/>
    </location>
</feature>
<proteinExistence type="predicted"/>
<feature type="compositionally biased region" description="Low complexity" evidence="1">
    <location>
        <begin position="241"/>
        <end position="262"/>
    </location>
</feature>
<dbReference type="EMBL" id="JBHSKJ010000022">
    <property type="protein sequence ID" value="MFC5149026.1"/>
    <property type="molecule type" value="Genomic_DNA"/>
</dbReference>
<evidence type="ECO:0000256" key="1">
    <source>
        <dbReference type="SAM" id="MobiDB-lite"/>
    </source>
</evidence>
<organism evidence="2 3">
    <name type="scientific">Streptomyces aureoversilis</name>
    <dbReference type="NCBI Taxonomy" id="67277"/>
    <lineage>
        <taxon>Bacteria</taxon>
        <taxon>Bacillati</taxon>
        <taxon>Actinomycetota</taxon>
        <taxon>Actinomycetes</taxon>
        <taxon>Kitasatosporales</taxon>
        <taxon>Streptomycetaceae</taxon>
        <taxon>Streptomyces</taxon>
    </lineage>
</organism>
<accession>A0ABW0A7N4</accession>
<name>A0ABW0A7N4_9ACTN</name>
<evidence type="ECO:0000313" key="2">
    <source>
        <dbReference type="EMBL" id="MFC5149026.1"/>
    </source>
</evidence>
<comment type="caution">
    <text evidence="2">The sequence shown here is derived from an EMBL/GenBank/DDBJ whole genome shotgun (WGS) entry which is preliminary data.</text>
</comment>
<dbReference type="Proteomes" id="UP001596222">
    <property type="component" value="Unassembled WGS sequence"/>
</dbReference>
<gene>
    <name evidence="2" type="ORF">ACFPP6_30610</name>
</gene>
<protein>
    <submittedName>
        <fullName evidence="2">Uncharacterized protein</fullName>
    </submittedName>
</protein>
<sequence length="359" mass="37405">MTRDVARCVCGGWGLTAEESLCRPCRRAAVDVHGGRLAALLARITYDHRGVRLHWSGPGSSPEAITPRVRLSAPDVGDPHGAAIELRWFEYWVDDQLIAACAHGASDGEVLALAVAQAHYALATLLVHEVGEWFTYCGRQVFPPHRPDPHFPLDEDNGPDGNGAVVLWLTYPRARAAATVVGVVEVQPAHGRGGSPAAERDPLANSGTAPGAGKAPLLRRAPAPCPVAEPTVGPASRAGSGPVPGQAAAPARPAAAPPVARADVGTLPGQSLTLGPHAVTVTAPEGTIVSGAWSPPGGRQETEHEAVEWALHDIHRVMVLSELCGLAAHLNLDGVPVLAPEPGRGMPGVPWEVRLTYDG</sequence>
<keyword evidence="3" id="KW-1185">Reference proteome</keyword>
<reference evidence="3" key="1">
    <citation type="journal article" date="2019" name="Int. J. Syst. Evol. Microbiol.">
        <title>The Global Catalogue of Microorganisms (GCM) 10K type strain sequencing project: providing services to taxonomists for standard genome sequencing and annotation.</title>
        <authorList>
            <consortium name="The Broad Institute Genomics Platform"/>
            <consortium name="The Broad Institute Genome Sequencing Center for Infectious Disease"/>
            <person name="Wu L."/>
            <person name="Ma J."/>
        </authorList>
    </citation>
    <scope>NUCLEOTIDE SEQUENCE [LARGE SCALE GENOMIC DNA]</scope>
    <source>
        <strain evidence="3">CGMCC 4.1641</strain>
    </source>
</reference>
<evidence type="ECO:0000313" key="3">
    <source>
        <dbReference type="Proteomes" id="UP001596222"/>
    </source>
</evidence>
<dbReference type="RefSeq" id="WP_382049341.1">
    <property type="nucleotide sequence ID" value="NZ_JBHSKJ010000022.1"/>
</dbReference>